<keyword evidence="2" id="KW-0812">Transmembrane</keyword>
<feature type="coiled-coil region" evidence="1">
    <location>
        <begin position="6"/>
        <end position="40"/>
    </location>
</feature>
<organism evidence="3 4">
    <name type="scientific">Priestia endophytica DSM 13796</name>
    <dbReference type="NCBI Taxonomy" id="1121089"/>
    <lineage>
        <taxon>Bacteria</taxon>
        <taxon>Bacillati</taxon>
        <taxon>Bacillota</taxon>
        <taxon>Bacilli</taxon>
        <taxon>Bacillales</taxon>
        <taxon>Bacillaceae</taxon>
        <taxon>Priestia</taxon>
    </lineage>
</organism>
<proteinExistence type="predicted"/>
<protein>
    <submittedName>
        <fullName evidence="3">Uncharacterized protein</fullName>
    </submittedName>
</protein>
<reference evidence="3 4" key="1">
    <citation type="submission" date="2016-10" db="EMBL/GenBank/DDBJ databases">
        <authorList>
            <person name="Varghese N."/>
            <person name="Submissions S."/>
        </authorList>
    </citation>
    <scope>NUCLEOTIDE SEQUENCE [LARGE SCALE GENOMIC DNA]</scope>
    <source>
        <strain evidence="3 4">DSM 13796</strain>
    </source>
</reference>
<evidence type="ECO:0000256" key="1">
    <source>
        <dbReference type="SAM" id="Coils"/>
    </source>
</evidence>
<keyword evidence="2" id="KW-0472">Membrane</keyword>
<dbReference type="RefSeq" id="WP_061804722.1">
    <property type="nucleotide sequence ID" value="NZ_FOXX01000005.1"/>
</dbReference>
<accession>A0A1I5ZYD5</accession>
<name>A0A1I5ZYD5_9BACI</name>
<dbReference type="GeneID" id="93710979"/>
<feature type="transmembrane region" description="Helical" evidence="2">
    <location>
        <begin position="52"/>
        <end position="71"/>
    </location>
</feature>
<sequence>MKLKKEEDVQSEIEELRGKVKELENVTQTLYEEIQTLQTSVPANTPRASSPLVGQIGGLVLGAIALIGLFWF</sequence>
<keyword evidence="1" id="KW-0175">Coiled coil</keyword>
<keyword evidence="2" id="KW-1133">Transmembrane helix</keyword>
<dbReference type="EMBL" id="FOXX01000005">
    <property type="protein sequence ID" value="SFQ61287.1"/>
    <property type="molecule type" value="Genomic_DNA"/>
</dbReference>
<evidence type="ECO:0000313" key="3">
    <source>
        <dbReference type="EMBL" id="SFQ61287.1"/>
    </source>
</evidence>
<dbReference type="Proteomes" id="UP000182762">
    <property type="component" value="Unassembled WGS sequence"/>
</dbReference>
<evidence type="ECO:0000256" key="2">
    <source>
        <dbReference type="SAM" id="Phobius"/>
    </source>
</evidence>
<gene>
    <name evidence="3" type="ORF">SAMN02745910_02327</name>
</gene>
<comment type="caution">
    <text evidence="3">The sequence shown here is derived from an EMBL/GenBank/DDBJ whole genome shotgun (WGS) entry which is preliminary data.</text>
</comment>
<evidence type="ECO:0000313" key="4">
    <source>
        <dbReference type="Proteomes" id="UP000182762"/>
    </source>
</evidence>
<keyword evidence="4" id="KW-1185">Reference proteome</keyword>